<keyword evidence="7" id="KW-0805">Transcription regulation</keyword>
<dbReference type="FunFam" id="1.10.10.60:FF:000484">
    <property type="entry name" value="Chromatin modification-related protein EAF1"/>
    <property type="match status" value="1"/>
</dbReference>
<keyword evidence="8" id="KW-0010">Activator</keyword>
<feature type="compositionally biased region" description="Low complexity" evidence="17">
    <location>
        <begin position="599"/>
        <end position="613"/>
    </location>
</feature>
<comment type="subunit">
    <text evidence="3">Component of the NuA4 histone acetyltransferase complex.</text>
</comment>
<dbReference type="GO" id="GO:0035267">
    <property type="term" value="C:NuA4 histone acetyltransferase complex"/>
    <property type="evidence" value="ECO:0007669"/>
    <property type="project" value="UniProtKB-ARBA"/>
</dbReference>
<dbReference type="PROSITE" id="PS50090">
    <property type="entry name" value="MYB_LIKE"/>
    <property type="match status" value="1"/>
</dbReference>
<protein>
    <recommendedName>
        <fullName evidence="4">Chromatin modification-related protein EAF1</fullName>
    </recommendedName>
    <alternativeName>
        <fullName evidence="15">Chromatin modification-related protein eaf1</fullName>
    </alternativeName>
    <alternativeName>
        <fullName evidence="14 16">ESA1-associated factor 1</fullName>
    </alternativeName>
    <alternativeName>
        <fullName evidence="13">Vacuolar import and degradation protein 21</fullName>
    </alternativeName>
</protein>
<evidence type="ECO:0000256" key="8">
    <source>
        <dbReference type="ARBA" id="ARBA00023159"/>
    </source>
</evidence>
<dbReference type="EMBL" id="AJIX01000027">
    <property type="protein sequence ID" value="KGR09220.1"/>
    <property type="molecule type" value="Genomic_DNA"/>
</dbReference>
<evidence type="ECO:0000259" key="18">
    <source>
        <dbReference type="PROSITE" id="PS50090"/>
    </source>
</evidence>
<keyword evidence="9" id="KW-0804">Transcription</keyword>
<dbReference type="InterPro" id="IPR001005">
    <property type="entry name" value="SANT/Myb"/>
</dbReference>
<dbReference type="GO" id="GO:0005634">
    <property type="term" value="C:nucleus"/>
    <property type="evidence" value="ECO:0007669"/>
    <property type="project" value="UniProtKB-SubCell"/>
</dbReference>
<feature type="domain" description="Myb-like" evidence="18">
    <location>
        <begin position="358"/>
        <end position="416"/>
    </location>
</feature>
<gene>
    <name evidence="20" type="ORF">MG3_03978</name>
</gene>
<comment type="caution">
    <text evidence="20">The sequence shown here is derived from an EMBL/GenBank/DDBJ whole genome shotgun (WGS) entry which is preliminary data.</text>
</comment>
<dbReference type="GO" id="GO:0003682">
    <property type="term" value="F:chromatin binding"/>
    <property type="evidence" value="ECO:0007669"/>
    <property type="project" value="TreeGrafter"/>
</dbReference>
<dbReference type="InterPro" id="IPR014012">
    <property type="entry name" value="HSA_dom"/>
</dbReference>
<dbReference type="CDD" id="cd00167">
    <property type="entry name" value="SANT"/>
    <property type="match status" value="1"/>
</dbReference>
<feature type="region of interest" description="Disordered" evidence="17">
    <location>
        <begin position="493"/>
        <end position="517"/>
    </location>
</feature>
<feature type="compositionally biased region" description="Polar residues" evidence="17">
    <location>
        <begin position="574"/>
        <end position="588"/>
    </location>
</feature>
<reference evidence="20 21" key="1">
    <citation type="submission" date="2013-12" db="EMBL/GenBank/DDBJ databases">
        <title>The Genome Sequence of Candida albicans P78048.</title>
        <authorList>
            <consortium name="The Broad Institute Genome Sequencing Platform"/>
            <consortium name="The Broad Institute Genome Sequencing Center for Infectious Disease"/>
            <person name="Cuomo C."/>
            <person name="Bennett R."/>
            <person name="Hirakawa M."/>
            <person name="Noverr M."/>
            <person name="Mitchell A."/>
            <person name="Young S.K."/>
            <person name="Zeng Q."/>
            <person name="Gargeya S."/>
            <person name="Fitzgerald M."/>
            <person name="Abouelleil A."/>
            <person name="Alvarado L."/>
            <person name="Berlin A.M."/>
            <person name="Chapman S.B."/>
            <person name="Dewar J."/>
            <person name="Goldberg J."/>
            <person name="Griggs A."/>
            <person name="Gujja S."/>
            <person name="Hansen M."/>
            <person name="Howarth C."/>
            <person name="Imamovic A."/>
            <person name="Larimer J."/>
            <person name="McCowan C."/>
            <person name="Murphy C."/>
            <person name="Pearson M."/>
            <person name="Priest M."/>
            <person name="Roberts A."/>
            <person name="Saif S."/>
            <person name="Shea T."/>
            <person name="Sykes S."/>
            <person name="Wortman J."/>
            <person name="Nusbaum C."/>
            <person name="Birren B."/>
        </authorList>
    </citation>
    <scope>NUCLEOTIDE SEQUENCE [LARGE SCALE GENOMIC DNA]</scope>
    <source>
        <strain evidence="20 21">P78048</strain>
    </source>
</reference>
<sequence length="686" mass="79626">MNDTWRSRLKEISHITADPFLRDFHKLHTNDKEQIYSILHNPDNVVEQTFKNTIIKSMEESMFRPLIPTQQMKRRQNDHHHQGPPPKIQKSTVDSLKSQHQIDQQNLDWFLSQPLEDLEVMTVPEQYPLTVPAVLPLAELYYLTQTLASIKLLPGSHKVLMTENFESALAEGKIAVLYSRIEELKRQGKWSLRQPQKFYDPFKFIRKSKKKSFHWDYLLQEGKWMADDFRESSKYKKWCCVVIAEAVEQYWKGRKVSHQTFVDVADLKKIDKSIIRNLPVYTGLGGDSREPPIATVSKLVYPAEDNHWYKIALKPHHHHHRHQTTHQGLFGSTRKYNTLKPPKPPTPKNIEYRIPTIWLPEDDKRLIHYVAEFCFNWDLISEHISSSSTAVSLKKYESNIERRTPWQCFERYIQLNDKFQFSDMKGVYAYHAQHWLEQAHRAQSTTKRRISPLGVGPESVQRGNRKLRWASMFDAMRKAMKKREIAAAKINHRKSTAELQANQNVTEPKPNSDRIPTPAELSRLKFERDKTLHENHINQQATRARMVQAVAKPAPAPAPAPPPPQPPKPVKRPTTPNGTPLTNEQIQHLLQMQKHRRMLQQQQQQQQQQQHQQQQRRIHFPPAQVSKVINDIQQQNPGLSKDQVTKLAAQYLASLSQQGYGVPSSPVPPHQKNQTASPMSGSPNNA</sequence>
<feature type="region of interest" description="Disordered" evidence="17">
    <location>
        <begin position="71"/>
        <end position="97"/>
    </location>
</feature>
<keyword evidence="11" id="KW-0539">Nucleus</keyword>
<evidence type="ECO:0000256" key="4">
    <source>
        <dbReference type="ARBA" id="ARBA00018561"/>
    </source>
</evidence>
<evidence type="ECO:0000256" key="5">
    <source>
        <dbReference type="ARBA" id="ARBA00022763"/>
    </source>
</evidence>
<evidence type="ECO:0000256" key="12">
    <source>
        <dbReference type="ARBA" id="ARBA00025178"/>
    </source>
</evidence>
<evidence type="ECO:0000256" key="16">
    <source>
        <dbReference type="ARBA" id="ARBA00082479"/>
    </source>
</evidence>
<dbReference type="Gene3D" id="1.10.10.60">
    <property type="entry name" value="Homeodomain-like"/>
    <property type="match status" value="1"/>
</dbReference>
<organism evidence="20 21">
    <name type="scientific">Candida albicans P78048</name>
    <dbReference type="NCBI Taxonomy" id="1094989"/>
    <lineage>
        <taxon>Eukaryota</taxon>
        <taxon>Fungi</taxon>
        <taxon>Dikarya</taxon>
        <taxon>Ascomycota</taxon>
        <taxon>Saccharomycotina</taxon>
        <taxon>Pichiomycetes</taxon>
        <taxon>Debaryomycetaceae</taxon>
        <taxon>Candida/Lodderomyces clade</taxon>
        <taxon>Candida</taxon>
    </lineage>
</organism>
<feature type="compositionally biased region" description="Pro residues" evidence="17">
    <location>
        <begin position="554"/>
        <end position="568"/>
    </location>
</feature>
<evidence type="ECO:0000256" key="6">
    <source>
        <dbReference type="ARBA" id="ARBA00022853"/>
    </source>
</evidence>
<evidence type="ECO:0000256" key="14">
    <source>
        <dbReference type="ARBA" id="ARBA00032084"/>
    </source>
</evidence>
<evidence type="ECO:0000313" key="20">
    <source>
        <dbReference type="EMBL" id="KGR09220.1"/>
    </source>
</evidence>
<dbReference type="AlphaFoldDB" id="A0AB34PQG8"/>
<accession>A0AB34PQG8</accession>
<keyword evidence="10" id="KW-0234">DNA repair</keyword>
<evidence type="ECO:0000256" key="2">
    <source>
        <dbReference type="ARBA" id="ARBA00008913"/>
    </source>
</evidence>
<comment type="subcellular location">
    <subcellularLocation>
        <location evidence="1">Nucleus</location>
    </subcellularLocation>
</comment>
<keyword evidence="6" id="KW-0156">Chromatin regulator</keyword>
<evidence type="ECO:0000256" key="17">
    <source>
        <dbReference type="SAM" id="MobiDB-lite"/>
    </source>
</evidence>
<evidence type="ECO:0000256" key="15">
    <source>
        <dbReference type="ARBA" id="ARBA00072841"/>
    </source>
</evidence>
<evidence type="ECO:0000256" key="3">
    <source>
        <dbReference type="ARBA" id="ARBA00011353"/>
    </source>
</evidence>
<dbReference type="SUPFAM" id="SSF46689">
    <property type="entry name" value="Homeodomain-like"/>
    <property type="match status" value="1"/>
</dbReference>
<evidence type="ECO:0000256" key="11">
    <source>
        <dbReference type="ARBA" id="ARBA00023242"/>
    </source>
</evidence>
<dbReference type="GO" id="GO:0006325">
    <property type="term" value="P:chromatin organization"/>
    <property type="evidence" value="ECO:0007669"/>
    <property type="project" value="UniProtKB-KW"/>
</dbReference>
<proteinExistence type="inferred from homology"/>
<name>A0AB34PQG8_CANAX</name>
<evidence type="ECO:0000256" key="13">
    <source>
        <dbReference type="ARBA" id="ARBA00029670"/>
    </source>
</evidence>
<feature type="region of interest" description="Disordered" evidence="17">
    <location>
        <begin position="544"/>
        <end position="617"/>
    </location>
</feature>
<feature type="domain" description="HSA" evidence="19">
    <location>
        <begin position="202"/>
        <end position="280"/>
    </location>
</feature>
<dbReference type="PANTHER" id="PTHR46459:SF1">
    <property type="entry name" value="E1A-BINDING PROTEIN P400"/>
    <property type="match status" value="1"/>
</dbReference>
<evidence type="ECO:0000313" key="21">
    <source>
        <dbReference type="Proteomes" id="UP000030161"/>
    </source>
</evidence>
<evidence type="ECO:0000256" key="7">
    <source>
        <dbReference type="ARBA" id="ARBA00023015"/>
    </source>
</evidence>
<evidence type="ECO:0000256" key="10">
    <source>
        <dbReference type="ARBA" id="ARBA00023204"/>
    </source>
</evidence>
<dbReference type="SMART" id="SM00717">
    <property type="entry name" value="SANT"/>
    <property type="match status" value="1"/>
</dbReference>
<feature type="compositionally biased region" description="Polar residues" evidence="17">
    <location>
        <begin position="497"/>
        <end position="506"/>
    </location>
</feature>
<evidence type="ECO:0000259" key="19">
    <source>
        <dbReference type="PROSITE" id="PS51204"/>
    </source>
</evidence>
<comment type="similarity">
    <text evidence="2">Belongs to the EAF1 family.</text>
</comment>
<dbReference type="Pfam" id="PF07529">
    <property type="entry name" value="HSA"/>
    <property type="match status" value="1"/>
</dbReference>
<feature type="region of interest" description="Disordered" evidence="17">
    <location>
        <begin position="657"/>
        <end position="686"/>
    </location>
</feature>
<evidence type="ECO:0000256" key="9">
    <source>
        <dbReference type="ARBA" id="ARBA00023163"/>
    </source>
</evidence>
<keyword evidence="5" id="KW-0227">DNA damage</keyword>
<dbReference type="InterPro" id="IPR009057">
    <property type="entry name" value="Homeodomain-like_sf"/>
</dbReference>
<dbReference type="PROSITE" id="PS51204">
    <property type="entry name" value="HSA"/>
    <property type="match status" value="1"/>
</dbReference>
<dbReference type="GO" id="GO:0006281">
    <property type="term" value="P:DNA repair"/>
    <property type="evidence" value="ECO:0007669"/>
    <property type="project" value="UniProtKB-KW"/>
</dbReference>
<dbReference type="SMART" id="SM00573">
    <property type="entry name" value="HSA"/>
    <property type="match status" value="1"/>
</dbReference>
<dbReference type="Proteomes" id="UP000030161">
    <property type="component" value="Unassembled WGS sequence"/>
</dbReference>
<dbReference type="PANTHER" id="PTHR46459">
    <property type="entry name" value="E1A-BINDING PROTEIN P400-RELATED"/>
    <property type="match status" value="1"/>
</dbReference>
<dbReference type="Pfam" id="PF13921">
    <property type="entry name" value="Myb_DNA-bind_6"/>
    <property type="match status" value="1"/>
</dbReference>
<feature type="compositionally biased region" description="Polar residues" evidence="17">
    <location>
        <begin position="671"/>
        <end position="686"/>
    </location>
</feature>
<evidence type="ECO:0000256" key="1">
    <source>
        <dbReference type="ARBA" id="ARBA00004123"/>
    </source>
</evidence>
<comment type="function">
    <text evidence="12">Component of the NuA4 histone acetyltransferase complex which is involved in transcriptional activation of selected genes principally by acetylation of nucleosomal histone H4 and H2A. The NuA4 complex is also involved in DNA repair.</text>
</comment>